<evidence type="ECO:0000256" key="1">
    <source>
        <dbReference type="SAM" id="Phobius"/>
    </source>
</evidence>
<reference evidence="2 3" key="1">
    <citation type="journal article" date="2015" name="Infect. Genet. Evol.">
        <title>Genomic sequences of six botulinum neurotoxin-producing strains representing three clostridial species illustrate the mobility and diversity of botulinum neurotoxin genes.</title>
        <authorList>
            <person name="Smith T.J."/>
            <person name="Hill K.K."/>
            <person name="Xie G."/>
            <person name="Foley B.T."/>
            <person name="Williamson C.H."/>
            <person name="Foster J.T."/>
            <person name="Johnson S.L."/>
            <person name="Chertkov O."/>
            <person name="Teshima H."/>
            <person name="Gibbons H.S."/>
            <person name="Johnsky L.A."/>
            <person name="Karavis M.A."/>
            <person name="Smith L.A."/>
        </authorList>
    </citation>
    <scope>NUCLEOTIDE SEQUENCE [LARGE SCALE GENOMIC DNA]</scope>
    <source>
        <strain evidence="2 3">CDC 2741</strain>
    </source>
</reference>
<keyword evidence="1" id="KW-0472">Membrane</keyword>
<sequence length="111" mass="12720">MKFLLLVFIVFILFSLVLCLKSFKKHKIVKLNKPILILLLFSIIITISLGVNYVGAYNNIEHTVNINNFLSYLIIGKNTPSLELFKNYFDKSILVSIVLLVGYAFCLIFET</sequence>
<dbReference type="AlphaFoldDB" id="A0A0C1R4Z4"/>
<name>A0A0C1R4Z4_9CLOT</name>
<organism evidence="2 3">
    <name type="scientific">Clostridium argentinense CDC 2741</name>
    <dbReference type="NCBI Taxonomy" id="1418104"/>
    <lineage>
        <taxon>Bacteria</taxon>
        <taxon>Bacillati</taxon>
        <taxon>Bacillota</taxon>
        <taxon>Clostridia</taxon>
        <taxon>Eubacteriales</taxon>
        <taxon>Clostridiaceae</taxon>
        <taxon>Clostridium</taxon>
    </lineage>
</organism>
<accession>A0A0C1R4Z4</accession>
<keyword evidence="1" id="KW-1133">Transmembrane helix</keyword>
<proteinExistence type="predicted"/>
<gene>
    <name evidence="2" type="ORF">U732_4328</name>
</gene>
<comment type="caution">
    <text evidence="2">The sequence shown here is derived from an EMBL/GenBank/DDBJ whole genome shotgun (WGS) entry which is preliminary data.</text>
</comment>
<protein>
    <submittedName>
        <fullName evidence="2">Putative membrane protein</fullName>
    </submittedName>
</protein>
<dbReference type="Proteomes" id="UP000031366">
    <property type="component" value="Unassembled WGS sequence"/>
</dbReference>
<dbReference type="EMBL" id="AYSO01000006">
    <property type="protein sequence ID" value="KIE48507.1"/>
    <property type="molecule type" value="Genomic_DNA"/>
</dbReference>
<feature type="transmembrane region" description="Helical" evidence="1">
    <location>
        <begin position="35"/>
        <end position="55"/>
    </location>
</feature>
<dbReference type="RefSeq" id="WP_039629634.1">
    <property type="nucleotide sequence ID" value="NZ_AYSO01000006.1"/>
</dbReference>
<keyword evidence="1" id="KW-0812">Transmembrane</keyword>
<keyword evidence="3" id="KW-1185">Reference proteome</keyword>
<evidence type="ECO:0000313" key="2">
    <source>
        <dbReference type="EMBL" id="KIE48507.1"/>
    </source>
</evidence>
<dbReference type="OrthoDB" id="1798489at2"/>
<feature type="transmembrane region" description="Helical" evidence="1">
    <location>
        <begin position="92"/>
        <end position="110"/>
    </location>
</feature>
<evidence type="ECO:0000313" key="3">
    <source>
        <dbReference type="Proteomes" id="UP000031366"/>
    </source>
</evidence>
<dbReference type="STRING" id="29341.RSJ17_01125"/>